<reference evidence="2" key="1">
    <citation type="submission" date="2017-02" db="UniProtKB">
        <authorList>
            <consortium name="WormBaseParasite"/>
        </authorList>
    </citation>
    <scope>IDENTIFICATION</scope>
</reference>
<name>A0A0M3HGH9_ASCLU</name>
<evidence type="ECO:0000313" key="1">
    <source>
        <dbReference type="Proteomes" id="UP000036681"/>
    </source>
</evidence>
<protein>
    <submittedName>
        <fullName evidence="2">50S ribosomal protein L34</fullName>
    </submittedName>
</protein>
<dbReference type="AlphaFoldDB" id="A0A0M3HGH9"/>
<accession>A0A0M3HGH9</accession>
<evidence type="ECO:0000313" key="2">
    <source>
        <dbReference type="WBParaSite" id="ALUE_0000062401-mRNA-1"/>
    </source>
</evidence>
<keyword evidence="1" id="KW-1185">Reference proteome</keyword>
<sequence>MKIYRQMKVYTLRPNKVTMNSRMYKKRHFEKRSNFLLISGKRKRRKVAKVMKML</sequence>
<dbReference type="WBParaSite" id="ALUE_0000062401-mRNA-1">
    <property type="protein sequence ID" value="ALUE_0000062401-mRNA-1"/>
    <property type="gene ID" value="ALUE_0000062401"/>
</dbReference>
<dbReference type="Proteomes" id="UP000036681">
    <property type="component" value="Unplaced"/>
</dbReference>
<proteinExistence type="predicted"/>
<organism evidence="1 2">
    <name type="scientific">Ascaris lumbricoides</name>
    <name type="common">Giant roundworm</name>
    <dbReference type="NCBI Taxonomy" id="6252"/>
    <lineage>
        <taxon>Eukaryota</taxon>
        <taxon>Metazoa</taxon>
        <taxon>Ecdysozoa</taxon>
        <taxon>Nematoda</taxon>
        <taxon>Chromadorea</taxon>
        <taxon>Rhabditida</taxon>
        <taxon>Spirurina</taxon>
        <taxon>Ascaridomorpha</taxon>
        <taxon>Ascaridoidea</taxon>
        <taxon>Ascarididae</taxon>
        <taxon>Ascaris</taxon>
    </lineage>
</organism>